<keyword evidence="3" id="KW-1185">Reference proteome</keyword>
<dbReference type="Proteomes" id="UP000606653">
    <property type="component" value="Unassembled WGS sequence"/>
</dbReference>
<comment type="caution">
    <text evidence="2">The sequence shown here is derived from an EMBL/GenBank/DDBJ whole genome shotgun (WGS) entry which is preliminary data.</text>
</comment>
<feature type="transmembrane region" description="Helical" evidence="1">
    <location>
        <begin position="28"/>
        <end position="45"/>
    </location>
</feature>
<dbReference type="RefSeq" id="WP_018976965.1">
    <property type="nucleotide sequence ID" value="NZ_BMLN01000002.1"/>
</dbReference>
<evidence type="ECO:0000313" key="2">
    <source>
        <dbReference type="EMBL" id="GGN95114.1"/>
    </source>
</evidence>
<feature type="transmembrane region" description="Helical" evidence="1">
    <location>
        <begin position="5"/>
        <end position="22"/>
    </location>
</feature>
<accession>A0ABQ2KWW4</accession>
<feature type="transmembrane region" description="Helical" evidence="1">
    <location>
        <begin position="79"/>
        <end position="105"/>
    </location>
</feature>
<organism evidence="2 3">
    <name type="scientific">Saccharibacillus kuerlensis</name>
    <dbReference type="NCBI Taxonomy" id="459527"/>
    <lineage>
        <taxon>Bacteria</taxon>
        <taxon>Bacillati</taxon>
        <taxon>Bacillota</taxon>
        <taxon>Bacilli</taxon>
        <taxon>Bacillales</taxon>
        <taxon>Paenibacillaceae</taxon>
        <taxon>Saccharibacillus</taxon>
    </lineage>
</organism>
<dbReference type="EMBL" id="BMLN01000002">
    <property type="protein sequence ID" value="GGN95114.1"/>
    <property type="molecule type" value="Genomic_DNA"/>
</dbReference>
<keyword evidence="1" id="KW-0812">Transmembrane</keyword>
<evidence type="ECO:0000256" key="1">
    <source>
        <dbReference type="SAM" id="Phobius"/>
    </source>
</evidence>
<evidence type="ECO:0000313" key="3">
    <source>
        <dbReference type="Proteomes" id="UP000606653"/>
    </source>
</evidence>
<gene>
    <name evidence="2" type="ORF">GCM10010969_10520</name>
</gene>
<name>A0ABQ2KWW4_9BACL</name>
<dbReference type="Pfam" id="PF10710">
    <property type="entry name" value="DUF2512"/>
    <property type="match status" value="1"/>
</dbReference>
<proteinExistence type="predicted"/>
<dbReference type="InterPro" id="IPR019649">
    <property type="entry name" value="DUF2512"/>
</dbReference>
<sequence>MAKIAVKMLVNAIAIIGLTMWFGEASFMSALIVTLILGALAYVIGDMFILPAAGNTVATLADAALSYVVLWAASEMLGWGLSFFELFVIALVVGIFEFFFHVWLLQSGIPGRKDNAGHARMPMQR</sequence>
<keyword evidence="1" id="KW-0472">Membrane</keyword>
<evidence type="ECO:0008006" key="4">
    <source>
        <dbReference type="Google" id="ProtNLM"/>
    </source>
</evidence>
<protein>
    <recommendedName>
        <fullName evidence="4">DUF2512 family protein</fullName>
    </recommendedName>
</protein>
<reference evidence="3" key="1">
    <citation type="journal article" date="2019" name="Int. J. Syst. Evol. Microbiol.">
        <title>The Global Catalogue of Microorganisms (GCM) 10K type strain sequencing project: providing services to taxonomists for standard genome sequencing and annotation.</title>
        <authorList>
            <consortium name="The Broad Institute Genomics Platform"/>
            <consortium name="The Broad Institute Genome Sequencing Center for Infectious Disease"/>
            <person name="Wu L."/>
            <person name="Ma J."/>
        </authorList>
    </citation>
    <scope>NUCLEOTIDE SEQUENCE [LARGE SCALE GENOMIC DNA]</scope>
    <source>
        <strain evidence="3">CGMCC 1.6964</strain>
    </source>
</reference>
<keyword evidence="1" id="KW-1133">Transmembrane helix</keyword>
<feature type="transmembrane region" description="Helical" evidence="1">
    <location>
        <begin position="52"/>
        <end position="73"/>
    </location>
</feature>